<dbReference type="Proteomes" id="UP001271274">
    <property type="component" value="Unassembled WGS sequence"/>
</dbReference>
<feature type="compositionally biased region" description="Low complexity" evidence="2">
    <location>
        <begin position="152"/>
        <end position="166"/>
    </location>
</feature>
<feature type="compositionally biased region" description="Low complexity" evidence="2">
    <location>
        <begin position="408"/>
        <end position="421"/>
    </location>
</feature>
<evidence type="ECO:0000256" key="2">
    <source>
        <dbReference type="SAM" id="MobiDB-lite"/>
    </source>
</evidence>
<evidence type="ECO:0000256" key="1">
    <source>
        <dbReference type="SAM" id="Coils"/>
    </source>
</evidence>
<feature type="compositionally biased region" description="Acidic residues" evidence="2">
    <location>
        <begin position="244"/>
        <end position="253"/>
    </location>
</feature>
<proteinExistence type="predicted"/>
<dbReference type="EMBL" id="JARAYU010000024">
    <property type="protein sequence ID" value="MDX3706127.1"/>
    <property type="molecule type" value="Genomic_DNA"/>
</dbReference>
<dbReference type="RefSeq" id="WP_319063625.1">
    <property type="nucleotide sequence ID" value="NZ_JARAYT010000010.1"/>
</dbReference>
<feature type="coiled-coil region" evidence="1">
    <location>
        <begin position="88"/>
        <end position="136"/>
    </location>
</feature>
<name>A0ABU4NVI0_9ACTN</name>
<sequence length="691" mass="69042">MPRGRHRHSPPLHRLLPPTAIAGVSLVCALGPWLFSEPSVLRVTAAVAAATAAVGAAVMRRWDVEAGKRVADLTRARASDEWRHEEKAAELETDLDESRELRTKLEHKLRAKRTELAGLRNEHAALLRRYATAETERASALEGRRLLEIEAIAPEEAPELPAAGAGEDSGEGDEATTAVQASPVPPQGVPAAGAPWASWETASKAAATAARSAQAPKGRAVAPSAEAGADAAVAAEGGVDDGAEAEAGADVDGDGSGAKESGPAVFSPSGSALFLRANSALDRIITQRGSVKGSGDAEAETEAGVGTEVEAGAEAQAGIGAASEGAAEAGADGVVDTDTDTEAVAVAEDGAAPAVEVGGESVTAGGSEAGSETETVSATATAPGFEPEPEPEPEAGAEADARGDAAEADAAAEAGVESEGPGTEGENASEVRAESAGHAVADSADVQTEESGDATGDATVGATVDEPAPAEPAKGQAPKEGSPKGPSPKGPSPKGDPDGPTDGGTRQGRSAQAAEEPVPVLTAEEDGPAGKSVAVRGHERAAASPVPVVSAPALSTGAGELTRVEPSGRVGHVQQAEPAAPPMLPALPPAGHFTVPTAVAVVPAAPQRRAAVEGGFDFFGTQNGADALEAMQNEDLADVVGQEALALHKAESEAQFKLADEATRGIGQVIDLTAHDETEQIDVQGLRTAAS</sequence>
<reference evidence="3 4" key="1">
    <citation type="journal article" date="2023" name="Microb. Genom.">
        <title>Mesoterricola silvestris gen. nov., sp. nov., Mesoterricola sediminis sp. nov., Geothrix oryzae sp. nov., Geothrix edaphica sp. nov., Geothrix rubra sp. nov., and Geothrix limicola sp. nov., six novel members of Acidobacteriota isolated from soils.</title>
        <authorList>
            <person name="Weisberg A.J."/>
            <person name="Pearce E."/>
            <person name="Kramer C.G."/>
            <person name="Chang J.H."/>
            <person name="Clarke C.R."/>
        </authorList>
    </citation>
    <scope>NUCLEOTIDE SEQUENCE [LARGE SCALE GENOMIC DNA]</scope>
    <source>
        <strain evidence="3 4">ID09-01A</strain>
    </source>
</reference>
<feature type="compositionally biased region" description="Low complexity" evidence="2">
    <location>
        <begin position="189"/>
        <end position="223"/>
    </location>
</feature>
<evidence type="ECO:0000313" key="3">
    <source>
        <dbReference type="EMBL" id="MDX3706127.1"/>
    </source>
</evidence>
<organism evidence="3 4">
    <name type="scientific">Streptomyces europaeiscabiei</name>
    <dbReference type="NCBI Taxonomy" id="146819"/>
    <lineage>
        <taxon>Bacteria</taxon>
        <taxon>Bacillati</taxon>
        <taxon>Actinomycetota</taxon>
        <taxon>Actinomycetes</taxon>
        <taxon>Kitasatosporales</taxon>
        <taxon>Streptomycetaceae</taxon>
        <taxon>Streptomyces</taxon>
    </lineage>
</organism>
<accession>A0ABU4NVI0</accession>
<feature type="compositionally biased region" description="Acidic residues" evidence="2">
    <location>
        <begin position="387"/>
        <end position="397"/>
    </location>
</feature>
<feature type="compositionally biased region" description="Low complexity" evidence="2">
    <location>
        <begin position="348"/>
        <end position="385"/>
    </location>
</feature>
<keyword evidence="4" id="KW-1185">Reference proteome</keyword>
<gene>
    <name evidence="3" type="ORF">PV662_41720</name>
</gene>
<evidence type="ECO:0000313" key="4">
    <source>
        <dbReference type="Proteomes" id="UP001271274"/>
    </source>
</evidence>
<feature type="region of interest" description="Disordered" evidence="2">
    <location>
        <begin position="152"/>
        <end position="223"/>
    </location>
</feature>
<feature type="region of interest" description="Disordered" evidence="2">
    <location>
        <begin position="244"/>
        <end position="268"/>
    </location>
</feature>
<keyword evidence="1" id="KW-0175">Coiled coil</keyword>
<comment type="caution">
    <text evidence="3">The sequence shown here is derived from an EMBL/GenBank/DDBJ whole genome shotgun (WGS) entry which is preliminary data.</text>
</comment>
<evidence type="ECO:0008006" key="5">
    <source>
        <dbReference type="Google" id="ProtNLM"/>
    </source>
</evidence>
<feature type="region of interest" description="Disordered" evidence="2">
    <location>
        <begin position="289"/>
        <end position="308"/>
    </location>
</feature>
<protein>
    <recommendedName>
        <fullName evidence="5">Secreted protein</fullName>
    </recommendedName>
</protein>
<feature type="region of interest" description="Disordered" evidence="2">
    <location>
        <begin position="348"/>
        <end position="532"/>
    </location>
</feature>